<dbReference type="Proteomes" id="UP000467132">
    <property type="component" value="Unassembled WGS sequence"/>
</dbReference>
<dbReference type="EMBL" id="QXXA01000009">
    <property type="protein sequence ID" value="NBI06833.1"/>
    <property type="molecule type" value="Genomic_DNA"/>
</dbReference>
<dbReference type="CDD" id="cd00009">
    <property type="entry name" value="AAA"/>
    <property type="match status" value="1"/>
</dbReference>
<keyword evidence="2" id="KW-0547">Nucleotide-binding</keyword>
<dbReference type="Gene3D" id="3.40.50.300">
    <property type="entry name" value="P-loop containing nucleotide triphosphate hydrolases"/>
    <property type="match status" value="1"/>
</dbReference>
<evidence type="ECO:0000313" key="2">
    <source>
        <dbReference type="EMBL" id="NBI06833.1"/>
    </source>
</evidence>
<dbReference type="SUPFAM" id="SSF54211">
    <property type="entry name" value="Ribosomal protein S5 domain 2-like"/>
    <property type="match status" value="1"/>
</dbReference>
<dbReference type="RefSeq" id="WP_160197319.1">
    <property type="nucleotide sequence ID" value="NZ_QXXA01000009.1"/>
</dbReference>
<dbReference type="OrthoDB" id="9813147at2"/>
<dbReference type="Pfam" id="PF01078">
    <property type="entry name" value="Mg_chelatase"/>
    <property type="match status" value="1"/>
</dbReference>
<feature type="domain" description="Magnesium chelatase ChlI-like catalytic" evidence="1">
    <location>
        <begin position="192"/>
        <end position="357"/>
    </location>
</feature>
<evidence type="ECO:0000313" key="3">
    <source>
        <dbReference type="Proteomes" id="UP000467132"/>
    </source>
</evidence>
<dbReference type="Gene3D" id="3.30.230.10">
    <property type="match status" value="1"/>
</dbReference>
<protein>
    <submittedName>
        <fullName evidence="2">ATP-binding protein</fullName>
    </submittedName>
</protein>
<dbReference type="GO" id="GO:0005524">
    <property type="term" value="F:ATP binding"/>
    <property type="evidence" value="ECO:0007669"/>
    <property type="project" value="UniProtKB-KW"/>
</dbReference>
<gene>
    <name evidence="2" type="ORF">D3Z33_08210</name>
</gene>
<keyword evidence="2" id="KW-0067">ATP-binding</keyword>
<dbReference type="InterPro" id="IPR004482">
    <property type="entry name" value="Mg_chelat-rel"/>
</dbReference>
<dbReference type="NCBIfam" id="TIGR00368">
    <property type="entry name" value="YifB family Mg chelatase-like AAA ATPase"/>
    <property type="match status" value="1"/>
</dbReference>
<reference evidence="2 3" key="1">
    <citation type="submission" date="2018-08" db="EMBL/GenBank/DDBJ databases">
        <title>Murine metabolic-syndrome-specific gut microbial biobank.</title>
        <authorList>
            <person name="Liu C."/>
        </authorList>
    </citation>
    <scope>NUCLEOTIDE SEQUENCE [LARGE SCALE GENOMIC DNA]</scope>
    <source>
        <strain evidence="2 3">583</strain>
    </source>
</reference>
<dbReference type="InterPro" id="IPR027417">
    <property type="entry name" value="P-loop_NTPase"/>
</dbReference>
<name>A0A845R2N9_9CLOT</name>
<comment type="caution">
    <text evidence="2">The sequence shown here is derived from an EMBL/GenBank/DDBJ whole genome shotgun (WGS) entry which is preliminary data.</text>
</comment>
<evidence type="ECO:0000259" key="1">
    <source>
        <dbReference type="Pfam" id="PF01078"/>
    </source>
</evidence>
<sequence length="369" mass="40391">MLSKTKTCVLQGLNGNIVEVETDLSNGMPSFNIVGLPDASIKESKDRVRTAINNSGFKFPLSRITINLSPANTRKEGSQMDLAIASGILKCMGIINEDDLSNTCFIGELALDGEVTKIDGALPMIISLISLGIKKVIIPFDNKEECGVVKDIEIIPIKNLKQLVNYLNGLENIKPWKTTKINDRKKEDSFYDFKDIKGQETLKRAMEVAAAGGHNILIIGPPGSGKTMIAKRLPTILPKMSFKEALEVTKIYSIAGLEKGIGLIEKRPFRAPHHTISRVSLVGGGRIPSPGEVSLSHYGVLFLDELPEFGKSTLEVLRQPMEDNVVTISRVNATYTYPSNFMLVASMNPCPCVSKKLVRPHLECQNIAS</sequence>
<proteinExistence type="predicted"/>
<dbReference type="InterPro" id="IPR045006">
    <property type="entry name" value="CHLI-like"/>
</dbReference>
<dbReference type="AlphaFoldDB" id="A0A845R2N9"/>
<dbReference type="PANTHER" id="PTHR32039:SF7">
    <property type="entry name" value="COMPETENCE PROTEIN COMM"/>
    <property type="match status" value="1"/>
</dbReference>
<accession>A0A845R2N9</accession>
<dbReference type="InterPro" id="IPR020568">
    <property type="entry name" value="Ribosomal_Su5_D2-typ_SF"/>
</dbReference>
<keyword evidence="3" id="KW-1185">Reference proteome</keyword>
<dbReference type="Pfam" id="PF13541">
    <property type="entry name" value="ChlI"/>
    <property type="match status" value="1"/>
</dbReference>
<organism evidence="2 3">
    <name type="scientific">Senegalia massiliensis</name>
    <dbReference type="NCBI Taxonomy" id="1720316"/>
    <lineage>
        <taxon>Bacteria</taxon>
        <taxon>Bacillati</taxon>
        <taxon>Bacillota</taxon>
        <taxon>Clostridia</taxon>
        <taxon>Eubacteriales</taxon>
        <taxon>Clostridiaceae</taxon>
        <taxon>Senegalia</taxon>
    </lineage>
</organism>
<dbReference type="InterPro" id="IPR000523">
    <property type="entry name" value="Mg_chelatse_chII-like_cat_dom"/>
</dbReference>
<dbReference type="InterPro" id="IPR014721">
    <property type="entry name" value="Ribsml_uS5_D2-typ_fold_subgr"/>
</dbReference>
<dbReference type="PANTHER" id="PTHR32039">
    <property type="entry name" value="MAGNESIUM-CHELATASE SUBUNIT CHLI"/>
    <property type="match status" value="1"/>
</dbReference>
<dbReference type="SUPFAM" id="SSF52540">
    <property type="entry name" value="P-loop containing nucleoside triphosphate hydrolases"/>
    <property type="match status" value="1"/>
</dbReference>